<feature type="transmembrane region" description="Helical" evidence="6">
    <location>
        <begin position="323"/>
        <end position="340"/>
    </location>
</feature>
<keyword evidence="3 6" id="KW-0812">Transmembrane</keyword>
<evidence type="ECO:0000259" key="7">
    <source>
        <dbReference type="SMART" id="SM00849"/>
    </source>
</evidence>
<dbReference type="Pfam" id="PF03772">
    <property type="entry name" value="Competence"/>
    <property type="match status" value="1"/>
</dbReference>
<dbReference type="Gene3D" id="3.60.15.10">
    <property type="entry name" value="Ribonuclease Z/Hydroxyacylglutathione hydrolase-like"/>
    <property type="match status" value="1"/>
</dbReference>
<dbReference type="PANTHER" id="PTHR30619:SF7">
    <property type="entry name" value="BETA-LACTAMASE DOMAIN PROTEIN"/>
    <property type="match status" value="1"/>
</dbReference>
<dbReference type="PANTHER" id="PTHR30619">
    <property type="entry name" value="DNA INTERNALIZATION/COMPETENCE PROTEIN COMEC/REC2"/>
    <property type="match status" value="1"/>
</dbReference>
<evidence type="ECO:0000256" key="4">
    <source>
        <dbReference type="ARBA" id="ARBA00022989"/>
    </source>
</evidence>
<keyword evidence="5 6" id="KW-0472">Membrane</keyword>
<feature type="transmembrane region" description="Helical" evidence="6">
    <location>
        <begin position="251"/>
        <end position="277"/>
    </location>
</feature>
<feature type="transmembrane region" description="Helical" evidence="6">
    <location>
        <begin position="38"/>
        <end position="58"/>
    </location>
</feature>
<dbReference type="InterPro" id="IPR036866">
    <property type="entry name" value="RibonucZ/Hydroxyglut_hydro"/>
</dbReference>
<comment type="subcellular location">
    <subcellularLocation>
        <location evidence="1">Cell membrane</location>
        <topology evidence="1">Multi-pass membrane protein</topology>
    </subcellularLocation>
</comment>
<dbReference type="CDD" id="cd07731">
    <property type="entry name" value="ComA-like_MBL-fold"/>
    <property type="match status" value="1"/>
</dbReference>
<evidence type="ECO:0000256" key="6">
    <source>
        <dbReference type="SAM" id="Phobius"/>
    </source>
</evidence>
<keyword evidence="4 6" id="KW-1133">Transmembrane helix</keyword>
<dbReference type="SUPFAM" id="SSF56281">
    <property type="entry name" value="Metallo-hydrolase/oxidoreductase"/>
    <property type="match status" value="1"/>
</dbReference>
<keyword evidence="9" id="KW-1185">Reference proteome</keyword>
<dbReference type="NCBIfam" id="TIGR00360">
    <property type="entry name" value="ComEC_N-term"/>
    <property type="match status" value="1"/>
</dbReference>
<protein>
    <submittedName>
        <fullName evidence="8">DNA internalization-related competence protein ComEC/Rec2</fullName>
    </submittedName>
</protein>
<dbReference type="Proteomes" id="UP000596049">
    <property type="component" value="Chromosome"/>
</dbReference>
<proteinExistence type="predicted"/>
<evidence type="ECO:0000313" key="8">
    <source>
        <dbReference type="EMBL" id="QQP15038.1"/>
    </source>
</evidence>
<evidence type="ECO:0000256" key="1">
    <source>
        <dbReference type="ARBA" id="ARBA00004651"/>
    </source>
</evidence>
<feature type="transmembrane region" description="Helical" evidence="6">
    <location>
        <begin position="465"/>
        <end position="484"/>
    </location>
</feature>
<dbReference type="EMBL" id="CP067341">
    <property type="protein sequence ID" value="QQP15038.1"/>
    <property type="molecule type" value="Genomic_DNA"/>
</dbReference>
<dbReference type="InterPro" id="IPR001279">
    <property type="entry name" value="Metallo-B-lactamas"/>
</dbReference>
<keyword evidence="2" id="KW-1003">Cell membrane</keyword>
<dbReference type="SMART" id="SM00849">
    <property type="entry name" value="Lactamase_B"/>
    <property type="match status" value="1"/>
</dbReference>
<organism evidence="8 9">
    <name type="scientific">Lysinibacillus agricola</name>
    <dbReference type="NCBI Taxonomy" id="2590012"/>
    <lineage>
        <taxon>Bacteria</taxon>
        <taxon>Bacillati</taxon>
        <taxon>Bacillota</taxon>
        <taxon>Bacilli</taxon>
        <taxon>Bacillales</taxon>
        <taxon>Bacillaceae</taxon>
        <taxon>Lysinibacillus</taxon>
    </lineage>
</organism>
<feature type="domain" description="Metallo-beta-lactamase" evidence="7">
    <location>
        <begin position="496"/>
        <end position="708"/>
    </location>
</feature>
<gene>
    <name evidence="8" type="ORF">FJQ98_19750</name>
</gene>
<dbReference type="NCBIfam" id="TIGR00361">
    <property type="entry name" value="ComEC_Rec2"/>
    <property type="match status" value="1"/>
</dbReference>
<reference evidence="8 9" key="1">
    <citation type="submission" date="2020-01" db="EMBL/GenBank/DDBJ databases">
        <authorList>
            <person name="Liu G."/>
            <person name="Liu B."/>
        </authorList>
    </citation>
    <scope>NUCLEOTIDE SEQUENCE [LARGE SCALE GENOMIC DNA]</scope>
    <source>
        <strain evidence="8 9">FJAT-51161</strain>
    </source>
</reference>
<evidence type="ECO:0000256" key="5">
    <source>
        <dbReference type="ARBA" id="ARBA00023136"/>
    </source>
</evidence>
<feature type="transmembrane region" description="Helical" evidence="6">
    <location>
        <begin position="439"/>
        <end position="458"/>
    </location>
</feature>
<sequence length="759" mass="85904">MYVALAVLVAAIAAHKSAWLLAILLLFALWLNLKGETRLISALVIVSGFLSYFFIVTFQLTEPSPLPSTFQITWSSEYKINGQKLRGFVKTETGEKLYVVYTFSSEEEKSFYETTSLTGRTYLVQGELIAPPPPAHTYAFSMEKYLISKGARGIFEVSSWTFIEEKKSILSFLAKQRHSMKKHIETTFPESLVAEAQALLIGSQDQVDQELQRAYQKLGITHLFAISGLHVALVSWLFFEGLLRIGVRKEMATLVLLIILPIYGVIAGGAPSVWRAVSVVELIMLMRYARWQISIDDALAISFLCFVLLEPGVIYQIGFQLSYLATVSLVYSGIILSLSTNWLIRSFFITFVCQLLVYPLLLHHFYEISISSFLANIIFVPLFSFVILPTNIVMLVVTFLSMPVAKILFVVYEPLRVWLTKFILYLQELPFQLWSPGKPAIWLVCVALISVLAGFYFIEIKHYGKFAVVIVIPALCIHLSPMLFNETKLTFLNVGQGDCTVIELPFRRAVYVIDSGGLLRFEQDIWKTSESPYEVGKQVVVPFLKGKGIRDIDIFIATHADADHVEGAEEVLQEINMHEIHLTPGSMEKPAMRDLLMEAKKQKVPVKEKMHGTTWRIGNTSFHYLWPRDTDYEGNDDSIVLYMQQGAFRALLTGDLEEHGEQELIHLYNTQLAGMTLLKAGHHGSKTSSIEPFVELLRPELTIFSAGFNNRYHHPHDEVVERFTSRNLSTLTTGVDGTIEVRIRGNSWSVQKEKDLVQK</sequence>
<feature type="transmembrane region" description="Helical" evidence="6">
    <location>
        <begin position="218"/>
        <end position="239"/>
    </location>
</feature>
<evidence type="ECO:0000313" key="9">
    <source>
        <dbReference type="Proteomes" id="UP000596049"/>
    </source>
</evidence>
<feature type="transmembrane region" description="Helical" evidence="6">
    <location>
        <begin position="378"/>
        <end position="400"/>
    </location>
</feature>
<dbReference type="InterPro" id="IPR004797">
    <property type="entry name" value="Competence_ComEC/Rec2"/>
</dbReference>
<dbReference type="InterPro" id="IPR052159">
    <property type="entry name" value="Competence_DNA_uptake"/>
</dbReference>
<evidence type="ECO:0000256" key="2">
    <source>
        <dbReference type="ARBA" id="ARBA00022475"/>
    </source>
</evidence>
<dbReference type="InterPro" id="IPR035681">
    <property type="entry name" value="ComA-like_MBL"/>
</dbReference>
<dbReference type="InterPro" id="IPR004477">
    <property type="entry name" value="ComEC_N"/>
</dbReference>
<name>A0ABX7AYL0_9BACI</name>
<feature type="transmembrane region" description="Helical" evidence="6">
    <location>
        <begin position="407"/>
        <end position="427"/>
    </location>
</feature>
<feature type="transmembrane region" description="Helical" evidence="6">
    <location>
        <begin position="347"/>
        <end position="366"/>
    </location>
</feature>
<evidence type="ECO:0000256" key="3">
    <source>
        <dbReference type="ARBA" id="ARBA00022692"/>
    </source>
</evidence>
<accession>A0ABX7AYL0</accession>
<dbReference type="Pfam" id="PF00753">
    <property type="entry name" value="Lactamase_B"/>
    <property type="match status" value="1"/>
</dbReference>